<name>A0ABW3FEW5_9HYPH</name>
<protein>
    <submittedName>
        <fullName evidence="6">Type II and III secretion system protein family protein</fullName>
    </submittedName>
</protein>
<feature type="chain" id="PRO_5046558037" evidence="3">
    <location>
        <begin position="25"/>
        <end position="509"/>
    </location>
</feature>
<dbReference type="PANTHER" id="PTHR30332">
    <property type="entry name" value="PROBABLE GENERAL SECRETION PATHWAY PROTEIN D"/>
    <property type="match status" value="1"/>
</dbReference>
<comment type="caution">
    <text evidence="6">The sequence shown here is derived from an EMBL/GenBank/DDBJ whole genome shotgun (WGS) entry which is preliminary data.</text>
</comment>
<dbReference type="EMBL" id="JBHTJV010000009">
    <property type="protein sequence ID" value="MFD0917027.1"/>
    <property type="molecule type" value="Genomic_DNA"/>
</dbReference>
<dbReference type="InterPro" id="IPR001775">
    <property type="entry name" value="GspD/PilQ"/>
</dbReference>
<dbReference type="Proteomes" id="UP001597101">
    <property type="component" value="Unassembled WGS sequence"/>
</dbReference>
<gene>
    <name evidence="6" type="ORF">ACFQ14_11460</name>
</gene>
<comment type="similarity">
    <text evidence="1">Belongs to the bacterial secretin family.</text>
</comment>
<dbReference type="PRINTS" id="PR00811">
    <property type="entry name" value="BCTERIALGSPD"/>
</dbReference>
<keyword evidence="7" id="KW-1185">Reference proteome</keyword>
<dbReference type="Pfam" id="PF13629">
    <property type="entry name" value="T2SS-T3SS_pil_N"/>
    <property type="match status" value="1"/>
</dbReference>
<evidence type="ECO:0000256" key="3">
    <source>
        <dbReference type="SAM" id="SignalP"/>
    </source>
</evidence>
<dbReference type="InterPro" id="IPR032789">
    <property type="entry name" value="T2SS-T3SS_pil_N"/>
</dbReference>
<proteinExistence type="inferred from homology"/>
<evidence type="ECO:0000256" key="1">
    <source>
        <dbReference type="RuleBase" id="RU004003"/>
    </source>
</evidence>
<evidence type="ECO:0000259" key="5">
    <source>
        <dbReference type="Pfam" id="PF13629"/>
    </source>
</evidence>
<feature type="domain" description="Type II/III secretion system secretin-like" evidence="4">
    <location>
        <begin position="293"/>
        <end position="456"/>
    </location>
</feature>
<evidence type="ECO:0000259" key="4">
    <source>
        <dbReference type="Pfam" id="PF00263"/>
    </source>
</evidence>
<dbReference type="PANTHER" id="PTHR30332:SF17">
    <property type="entry name" value="TYPE IV PILIATION SYSTEM PROTEIN DR_0774-RELATED"/>
    <property type="match status" value="1"/>
</dbReference>
<feature type="signal peptide" evidence="3">
    <location>
        <begin position="1"/>
        <end position="24"/>
    </location>
</feature>
<sequence length="509" mass="54907">MRSVARSGLSLAAAVSLALSSVFSQGIVLPQQASAQESPRNYIKLEVADSRKTQAVRLGLNKSIVIDLPADAHDILVANPEVADAVTRTSRRIYLFGKEIGQTNIFIFDGRGKQIAALELSIERDIAMLEETIHRLIPNSNVKAEMINDNLVLTGYVATPQDSASAMRIARVFVEGRETDDDSGAAGSGQLVVGDTSSNDEEKPDPIINMLRVDGEDQVHLKVVIAEIQRSVVKQLGIEPNIFNASNGIGEGTDGLGFQILGGQASTLETAGVAGGRFLASDSLGTFGATYRALERTGVMRTLAEPSLTAISGEKAHFRVGGSYWTPKEIKGDGGIEFESLDYGIALSFVPVVLTQGRISLKLRTEVSEPTAQGTYALTSRASLFTTRKRLADTTVELPSGGSMVIAGLVQDNIRQAINGQPWLKDIPFFGTLFRSREFVRNESEVVIIVTPYLVKPTARRNLTTPDKNFQPASDSTGYLLGRINRVYGTKQGKLPKGRYTGSVGFIFK</sequence>
<dbReference type="InterPro" id="IPR050810">
    <property type="entry name" value="Bact_Secretion_Sys_Channel"/>
</dbReference>
<reference evidence="7" key="1">
    <citation type="journal article" date="2019" name="Int. J. Syst. Evol. Microbiol.">
        <title>The Global Catalogue of Microorganisms (GCM) 10K type strain sequencing project: providing services to taxonomists for standard genome sequencing and annotation.</title>
        <authorList>
            <consortium name="The Broad Institute Genomics Platform"/>
            <consortium name="The Broad Institute Genome Sequencing Center for Infectious Disease"/>
            <person name="Wu L."/>
            <person name="Ma J."/>
        </authorList>
    </citation>
    <scope>NUCLEOTIDE SEQUENCE [LARGE SCALE GENOMIC DNA]</scope>
    <source>
        <strain evidence="7">CCUG 60023</strain>
    </source>
</reference>
<keyword evidence="3" id="KW-0732">Signal</keyword>
<evidence type="ECO:0000256" key="2">
    <source>
        <dbReference type="SAM" id="MobiDB-lite"/>
    </source>
</evidence>
<evidence type="ECO:0000313" key="7">
    <source>
        <dbReference type="Proteomes" id="UP001597101"/>
    </source>
</evidence>
<dbReference type="InterPro" id="IPR004846">
    <property type="entry name" value="T2SS/T3SS_dom"/>
</dbReference>
<organism evidence="6 7">
    <name type="scientific">Pseudahrensia aquimaris</name>
    <dbReference type="NCBI Taxonomy" id="744461"/>
    <lineage>
        <taxon>Bacteria</taxon>
        <taxon>Pseudomonadati</taxon>
        <taxon>Pseudomonadota</taxon>
        <taxon>Alphaproteobacteria</taxon>
        <taxon>Hyphomicrobiales</taxon>
        <taxon>Ahrensiaceae</taxon>
        <taxon>Pseudahrensia</taxon>
    </lineage>
</organism>
<dbReference type="RefSeq" id="WP_377212867.1">
    <property type="nucleotide sequence ID" value="NZ_JBHTJV010000009.1"/>
</dbReference>
<accession>A0ABW3FEW5</accession>
<feature type="region of interest" description="Disordered" evidence="2">
    <location>
        <begin position="179"/>
        <end position="204"/>
    </location>
</feature>
<feature type="domain" description="Pilus formation protein N-terminal" evidence="5">
    <location>
        <begin position="54"/>
        <end position="122"/>
    </location>
</feature>
<evidence type="ECO:0000313" key="6">
    <source>
        <dbReference type="EMBL" id="MFD0917027.1"/>
    </source>
</evidence>
<dbReference type="Pfam" id="PF00263">
    <property type="entry name" value="Secretin"/>
    <property type="match status" value="1"/>
</dbReference>